<accession>A0ABU1GHQ3</accession>
<name>A0ABU1GHQ3_9GAMM</name>
<sequence>RSSVQSSEYDMDTTPYRFGQVLHSEFAAEQPASSSIQRGLDSLREKGLVWRSGRGVYALEDSGMGEWLLSNDSGTGEDDPMQYSYVSNTLDRLDRDFLTQPHIVRPITAGTLSEALRLTDNDRQYRGRPRSAVERRRHLIYVMAHPSGGLADGMIETVNGLGDAEVALHLALESTDIVAVKFSTENYLLSAEC</sequence>
<evidence type="ECO:0008006" key="3">
    <source>
        <dbReference type="Google" id="ProtNLM"/>
    </source>
</evidence>
<proteinExistence type="predicted"/>
<keyword evidence="2" id="KW-1185">Reference proteome</keyword>
<feature type="non-terminal residue" evidence="1">
    <location>
        <position position="1"/>
    </location>
</feature>
<organism evidence="1 2">
    <name type="scientific">Vreelandella gomseomensis</name>
    <dbReference type="NCBI Taxonomy" id="370766"/>
    <lineage>
        <taxon>Bacteria</taxon>
        <taxon>Pseudomonadati</taxon>
        <taxon>Pseudomonadota</taxon>
        <taxon>Gammaproteobacteria</taxon>
        <taxon>Oceanospirillales</taxon>
        <taxon>Halomonadaceae</taxon>
        <taxon>Vreelandella</taxon>
    </lineage>
</organism>
<evidence type="ECO:0000313" key="1">
    <source>
        <dbReference type="EMBL" id="MDR5876623.1"/>
    </source>
</evidence>
<dbReference type="EMBL" id="JARWAI010000019">
    <property type="protein sequence ID" value="MDR5876623.1"/>
    <property type="molecule type" value="Genomic_DNA"/>
</dbReference>
<gene>
    <name evidence="1" type="ORF">QC815_17090</name>
</gene>
<dbReference type="Proteomes" id="UP001269267">
    <property type="component" value="Unassembled WGS sequence"/>
</dbReference>
<comment type="caution">
    <text evidence="1">The sequence shown here is derived from an EMBL/GenBank/DDBJ whole genome shotgun (WGS) entry which is preliminary data.</text>
</comment>
<reference evidence="1 2" key="1">
    <citation type="submission" date="2023-04" db="EMBL/GenBank/DDBJ databases">
        <title>A long-awaited taxogenomic arrangement of the family Halomonadaceae.</title>
        <authorList>
            <person name="De La Haba R."/>
            <person name="Chuvochina M."/>
            <person name="Wittouck S."/>
            <person name="Arahal D.R."/>
            <person name="Sanchez-Porro C."/>
            <person name="Hugenholtz P."/>
            <person name="Ventosa A."/>
        </authorList>
    </citation>
    <scope>NUCLEOTIDE SEQUENCE [LARGE SCALE GENOMIC DNA]</scope>
    <source>
        <strain evidence="1 2">DSM 18042</strain>
    </source>
</reference>
<evidence type="ECO:0000313" key="2">
    <source>
        <dbReference type="Proteomes" id="UP001269267"/>
    </source>
</evidence>
<protein>
    <recommendedName>
        <fullName evidence="3">GntR family transcriptional regulator</fullName>
    </recommendedName>
</protein>
<dbReference type="RefSeq" id="WP_310541211.1">
    <property type="nucleotide sequence ID" value="NZ_JARWAI010000019.1"/>
</dbReference>